<evidence type="ECO:0000256" key="1">
    <source>
        <dbReference type="SAM" id="Phobius"/>
    </source>
</evidence>
<dbReference type="EMBL" id="JAJADR010000004">
    <property type="protein sequence ID" value="MCB2409263.1"/>
    <property type="molecule type" value="Genomic_DNA"/>
</dbReference>
<dbReference type="Proteomes" id="UP001165296">
    <property type="component" value="Unassembled WGS sequence"/>
</dbReference>
<name>A0ABS8AUL2_9BACT</name>
<keyword evidence="4" id="KW-1185">Reference proteome</keyword>
<organism evidence="3 4">
    <name type="scientific">Hymenobacter lucidus</name>
    <dbReference type="NCBI Taxonomy" id="2880930"/>
    <lineage>
        <taxon>Bacteria</taxon>
        <taxon>Pseudomonadati</taxon>
        <taxon>Bacteroidota</taxon>
        <taxon>Cytophagia</taxon>
        <taxon>Cytophagales</taxon>
        <taxon>Hymenobacteraceae</taxon>
        <taxon>Hymenobacter</taxon>
    </lineage>
</organism>
<keyword evidence="1" id="KW-1133">Transmembrane helix</keyword>
<evidence type="ECO:0000313" key="4">
    <source>
        <dbReference type="Proteomes" id="UP001165296"/>
    </source>
</evidence>
<dbReference type="PANTHER" id="PTHR37464:SF1">
    <property type="entry name" value="BLL2463 PROTEIN"/>
    <property type="match status" value="1"/>
</dbReference>
<dbReference type="InterPro" id="IPR024163">
    <property type="entry name" value="Aerotolerance_reg_N"/>
</dbReference>
<dbReference type="RefSeq" id="WP_226176847.1">
    <property type="nucleotide sequence ID" value="NZ_JAJADR010000004.1"/>
</dbReference>
<feature type="domain" description="Aerotolerance regulator N-terminal" evidence="2">
    <location>
        <begin position="1"/>
        <end position="78"/>
    </location>
</feature>
<dbReference type="InterPro" id="IPR011933">
    <property type="entry name" value="Double_TM_dom"/>
</dbReference>
<evidence type="ECO:0000259" key="2">
    <source>
        <dbReference type="Pfam" id="PF07584"/>
    </source>
</evidence>
<gene>
    <name evidence="3" type="ORF">LGH74_14825</name>
</gene>
<keyword evidence="1" id="KW-0472">Membrane</keyword>
<sequence length="517" mass="56949">MLTFLAPSSGLLALLGLVVPVAIHLWNRRPARTVPVGSIRWLAVAANRRMRNLKLEQWLVLLLRAGLVALLAGAVGGPVWRQPPPPRLGQVFISPDLLASESVEAVRATIDSLRRRGFALRQLSRNFPRISDTTWQQLRTAPRPPATATYDFWSRVQQAADSFPGQPIRVYTSATLRHFRGNRPALPTTVSWQALPLPGARTTWLTGASLSAPDSLRLLFSQSTTEAVLTSRRTVARPQQNGLLLPRIAGLPPLRYQSEAGGQAFIQVLDTDSNRVPVQTQPLRVWVYHDAGHALDARYMRAALRAAALGLAPRLELAVASTPPALTKELDWLYWLADTPVPAAWQQRTARGLMLWQDGRQPGTSVATTFAVTPQEEQYRISRLDTTLSHNSATVVWLAATGQPVLTHQQAGRGGFYRFHSRLHPAWSSLADSPDLPLLLLPLLQPDSTHTFSPHDQRQLAPAQILAPQPPSSAPQPAWPARASAIDMRPWLLLAAALLWLLERWVAGRTAAKPRAV</sequence>
<keyword evidence="1" id="KW-0812">Transmembrane</keyword>
<comment type="caution">
    <text evidence="3">The sequence shown here is derived from an EMBL/GenBank/DDBJ whole genome shotgun (WGS) entry which is preliminary data.</text>
</comment>
<evidence type="ECO:0000313" key="3">
    <source>
        <dbReference type="EMBL" id="MCB2409263.1"/>
    </source>
</evidence>
<reference evidence="3" key="1">
    <citation type="submission" date="2021-10" db="EMBL/GenBank/DDBJ databases">
        <authorList>
            <person name="Dean J.D."/>
            <person name="Kim M.K."/>
            <person name="Newey C.N."/>
            <person name="Stoker T.S."/>
            <person name="Thompson D.W."/>
            <person name="Grose J.H."/>
        </authorList>
    </citation>
    <scope>NUCLEOTIDE SEQUENCE</scope>
    <source>
        <strain evidence="3">BT178</strain>
    </source>
</reference>
<protein>
    <submittedName>
        <fullName evidence="3">BatA domain-containing protein</fullName>
    </submittedName>
</protein>
<dbReference type="PANTHER" id="PTHR37464">
    <property type="entry name" value="BLL2463 PROTEIN"/>
    <property type="match status" value="1"/>
</dbReference>
<dbReference type="Pfam" id="PF07584">
    <property type="entry name" value="BatA"/>
    <property type="match status" value="1"/>
</dbReference>
<proteinExistence type="predicted"/>
<feature type="transmembrane region" description="Helical" evidence="1">
    <location>
        <begin position="58"/>
        <end position="80"/>
    </location>
</feature>
<dbReference type="NCBIfam" id="TIGR02226">
    <property type="entry name" value="two_anch"/>
    <property type="match status" value="1"/>
</dbReference>
<accession>A0ABS8AUL2</accession>
<feature type="transmembrane region" description="Helical" evidence="1">
    <location>
        <begin position="6"/>
        <end position="26"/>
    </location>
</feature>